<name>A0A444Y8C6_ARAHY</name>
<dbReference type="CDD" id="cd00170">
    <property type="entry name" value="SEC14"/>
    <property type="match status" value="1"/>
</dbReference>
<keyword evidence="2" id="KW-1133">Transmembrane helix</keyword>
<feature type="domain" description="CRAL-TRIO" evidence="3">
    <location>
        <begin position="293"/>
        <end position="453"/>
    </location>
</feature>
<dbReference type="Proteomes" id="UP000289738">
    <property type="component" value="Chromosome B08"/>
</dbReference>
<dbReference type="EMBL" id="SDMP01000018">
    <property type="protein sequence ID" value="RYQ98106.1"/>
    <property type="molecule type" value="Genomic_DNA"/>
</dbReference>
<feature type="region of interest" description="Disordered" evidence="1">
    <location>
        <begin position="465"/>
        <end position="499"/>
    </location>
</feature>
<dbReference type="PANTHER" id="PTHR47041:SF2">
    <property type="entry name" value="SEC14 CYTOSOLIC FACTOR FAMILY PROTEIN _ PHOSPHOGLYCERIDE TRANSFER FAMILY PROTEIN"/>
    <property type="match status" value="1"/>
</dbReference>
<dbReference type="InterPro" id="IPR036865">
    <property type="entry name" value="CRAL-TRIO_dom_sf"/>
</dbReference>
<feature type="transmembrane region" description="Helical" evidence="2">
    <location>
        <begin position="509"/>
        <end position="531"/>
    </location>
</feature>
<organism evidence="4 5">
    <name type="scientific">Arachis hypogaea</name>
    <name type="common">Peanut</name>
    <dbReference type="NCBI Taxonomy" id="3818"/>
    <lineage>
        <taxon>Eukaryota</taxon>
        <taxon>Viridiplantae</taxon>
        <taxon>Streptophyta</taxon>
        <taxon>Embryophyta</taxon>
        <taxon>Tracheophyta</taxon>
        <taxon>Spermatophyta</taxon>
        <taxon>Magnoliopsida</taxon>
        <taxon>eudicotyledons</taxon>
        <taxon>Gunneridae</taxon>
        <taxon>Pentapetalae</taxon>
        <taxon>rosids</taxon>
        <taxon>fabids</taxon>
        <taxon>Fabales</taxon>
        <taxon>Fabaceae</taxon>
        <taxon>Papilionoideae</taxon>
        <taxon>50 kb inversion clade</taxon>
        <taxon>dalbergioids sensu lato</taxon>
        <taxon>Dalbergieae</taxon>
        <taxon>Pterocarpus clade</taxon>
        <taxon>Arachis</taxon>
    </lineage>
</organism>
<dbReference type="Pfam" id="PF00650">
    <property type="entry name" value="CRAL_TRIO"/>
    <property type="match status" value="1"/>
</dbReference>
<evidence type="ECO:0000313" key="5">
    <source>
        <dbReference type="Proteomes" id="UP000289738"/>
    </source>
</evidence>
<dbReference type="PROSITE" id="PS50191">
    <property type="entry name" value="CRAL_TRIO"/>
    <property type="match status" value="1"/>
</dbReference>
<reference evidence="4 5" key="1">
    <citation type="submission" date="2019-01" db="EMBL/GenBank/DDBJ databases">
        <title>Sequencing of cultivated peanut Arachis hypogaea provides insights into genome evolution and oil improvement.</title>
        <authorList>
            <person name="Chen X."/>
        </authorList>
    </citation>
    <scope>NUCLEOTIDE SEQUENCE [LARGE SCALE GENOMIC DNA]</scope>
    <source>
        <strain evidence="5">cv. Fuhuasheng</strain>
        <tissue evidence="4">Leaves</tissue>
    </source>
</reference>
<dbReference type="STRING" id="3818.A0A444Y8C6"/>
<keyword evidence="5" id="KW-1185">Reference proteome</keyword>
<evidence type="ECO:0000259" key="3">
    <source>
        <dbReference type="PROSITE" id="PS50191"/>
    </source>
</evidence>
<evidence type="ECO:0000256" key="2">
    <source>
        <dbReference type="SAM" id="Phobius"/>
    </source>
</evidence>
<proteinExistence type="predicted"/>
<dbReference type="AlphaFoldDB" id="A0A444Y8C6"/>
<accession>A0A444Y8C6</accession>
<protein>
    <recommendedName>
        <fullName evidence="3">CRAL-TRIO domain-containing protein</fullName>
    </recommendedName>
</protein>
<comment type="caution">
    <text evidence="4">The sequence shown here is derived from an EMBL/GenBank/DDBJ whole genome shotgun (WGS) entry which is preliminary data.</text>
</comment>
<sequence>MRCDLRRRSGYRLLNYRSSDSRFCCSHVFGLVIASDQISAYYTFWQPSDSMGDMVDYSNSNMTRNPKQGSVATGKKSYRKSLILSRPKSVVLRYHQHLVSLIDGDFGTSAVGRITVFALKVAALEIVRRFSKSKCPFVWKGLQALQILCYPPFQWIQRWAPFKGLVESMQVLSRPLLALSIATIFSDQSELSDGKSDCVTDSHSDLVKSSELSPVQADMNTSQCSTDSKILESEYWLSQLFQELESQGICLPERINNDELRRFYAASNNDFSCFLTSIKKTVRWREAYRILTEEELEKWSKVVFWHGYDVMHRPCLIVKLGLACSTLASEDRPRFAQAVVSHVEHGIVQLVDADNPQITVLVDCEGLSPLKIPMQMMKSCCSLLQEHFPNRLGCLFVIRLPEVLNFTAQSFIQSLEPTTRKKLKMEGKMYHKVLTDNLPALPSYLGGCCTCSECSEIGNGRMLQPHTAGTSRGDNVGGISDSDNEDSTSLHLHRSNESEDHSFGNYEQLLRTILIGFLIFWVFISLGFVMYDAGSHHFLSS</sequence>
<dbReference type="InterPro" id="IPR001251">
    <property type="entry name" value="CRAL-TRIO_dom"/>
</dbReference>
<dbReference type="SUPFAM" id="SSF52087">
    <property type="entry name" value="CRAL/TRIO domain"/>
    <property type="match status" value="1"/>
</dbReference>
<dbReference type="Gene3D" id="3.40.525.10">
    <property type="entry name" value="CRAL-TRIO lipid binding domain"/>
    <property type="match status" value="1"/>
</dbReference>
<dbReference type="PANTHER" id="PTHR47041">
    <property type="entry name" value="SEC14 CYTOSOLIC FACTOR FAMILY PROTEIN / PHOSPHOGLYCERIDE TRANSFER FAMILY PROTEIN"/>
    <property type="match status" value="1"/>
</dbReference>
<keyword evidence="2" id="KW-0472">Membrane</keyword>
<evidence type="ECO:0000313" key="4">
    <source>
        <dbReference type="EMBL" id="RYQ98106.1"/>
    </source>
</evidence>
<dbReference type="SMART" id="SM00516">
    <property type="entry name" value="SEC14"/>
    <property type="match status" value="1"/>
</dbReference>
<gene>
    <name evidence="4" type="ORF">Ahy_B08g094178</name>
</gene>
<keyword evidence="2" id="KW-0812">Transmembrane</keyword>
<evidence type="ECO:0000256" key="1">
    <source>
        <dbReference type="SAM" id="MobiDB-lite"/>
    </source>
</evidence>